<dbReference type="CDD" id="cd04301">
    <property type="entry name" value="NAT_SF"/>
    <property type="match status" value="1"/>
</dbReference>
<evidence type="ECO:0000313" key="5">
    <source>
        <dbReference type="EMBL" id="MBU4682409.1"/>
    </source>
</evidence>
<dbReference type="PANTHER" id="PTHR43877">
    <property type="entry name" value="AMINOALKYLPHOSPHONATE N-ACETYLTRANSFERASE-RELATED-RELATED"/>
    <property type="match status" value="1"/>
</dbReference>
<name>A0ABS6DHV0_9ENTR</name>
<reference evidence="6" key="2">
    <citation type="submission" date="2023-07" db="EMBL/GenBank/DDBJ databases">
        <title>Cedecea davisae an AmpC producer and its therapeutic implications.</title>
        <authorList>
            <person name="Notter J."/>
        </authorList>
    </citation>
    <scope>NUCLEOTIDE SEQUENCE [LARGE SCALE GENOMIC DNA]</scope>
    <source>
        <strain evidence="6">1</strain>
    </source>
</reference>
<keyword evidence="1" id="KW-0808">Transferase</keyword>
<evidence type="ECO:0000256" key="2">
    <source>
        <dbReference type="ARBA" id="ARBA00023315"/>
    </source>
</evidence>
<proteinExistence type="predicted"/>
<protein>
    <submittedName>
        <fullName evidence="5">GNAT family N-acetyltransferase</fullName>
    </submittedName>
</protein>
<dbReference type="PANTHER" id="PTHR43877:SF2">
    <property type="entry name" value="AMINOALKYLPHOSPHONATE N-ACETYLTRANSFERASE-RELATED"/>
    <property type="match status" value="1"/>
</dbReference>
<dbReference type="PROSITE" id="PS51186">
    <property type="entry name" value="GNAT"/>
    <property type="match status" value="1"/>
</dbReference>
<evidence type="ECO:0000256" key="3">
    <source>
        <dbReference type="SAM" id="MobiDB-lite"/>
    </source>
</evidence>
<reference evidence="5 6" key="1">
    <citation type="submission" date="2021-04" db="EMBL/GenBank/DDBJ databases">
        <authorList>
            <person name="Seiffert S.N."/>
        </authorList>
    </citation>
    <scope>NUCLEOTIDE SEQUENCE [LARGE SCALE GENOMIC DNA]</scope>
    <source>
        <strain evidence="5 6">1</strain>
    </source>
</reference>
<dbReference type="InterPro" id="IPR050832">
    <property type="entry name" value="Bact_Acetyltransf"/>
</dbReference>
<feature type="domain" description="N-acetyltransferase" evidence="4">
    <location>
        <begin position="5"/>
        <end position="147"/>
    </location>
</feature>
<dbReference type="InterPro" id="IPR000182">
    <property type="entry name" value="GNAT_dom"/>
</dbReference>
<accession>A0ABS6DHV0</accession>
<keyword evidence="6" id="KW-1185">Reference proteome</keyword>
<gene>
    <name evidence="5" type="ORF">KC222_10315</name>
</gene>
<sequence length="153" mass="17045">MQYIITLRDAAPGDIETIFNIRTAVKENHLSREQMAEMGITPQTVLEIINESRCIWIAEVNGQAAGFAMAITGEACLFAMFVTPEFEGLGVGKKLLRKAESFLFSTCQNIWLETASSSRAAAFYQRHGWMPVSKSGESDIRFEKSHPEPGQEI</sequence>
<dbReference type="RefSeq" id="WP_216375643.1">
    <property type="nucleotide sequence ID" value="NZ_JAGRYT010000003.1"/>
</dbReference>
<dbReference type="Proteomes" id="UP000686327">
    <property type="component" value="Unassembled WGS sequence"/>
</dbReference>
<feature type="region of interest" description="Disordered" evidence="3">
    <location>
        <begin position="133"/>
        <end position="153"/>
    </location>
</feature>
<organism evidence="5 6">
    <name type="scientific">Cedecea davisae</name>
    <dbReference type="NCBI Taxonomy" id="158484"/>
    <lineage>
        <taxon>Bacteria</taxon>
        <taxon>Pseudomonadati</taxon>
        <taxon>Pseudomonadota</taxon>
        <taxon>Gammaproteobacteria</taxon>
        <taxon>Enterobacterales</taxon>
        <taxon>Enterobacteriaceae</taxon>
        <taxon>Cedecea</taxon>
    </lineage>
</organism>
<dbReference type="Pfam" id="PF13508">
    <property type="entry name" value="Acetyltransf_7"/>
    <property type="match status" value="1"/>
</dbReference>
<evidence type="ECO:0000259" key="4">
    <source>
        <dbReference type="PROSITE" id="PS51186"/>
    </source>
</evidence>
<evidence type="ECO:0000313" key="6">
    <source>
        <dbReference type="Proteomes" id="UP000686327"/>
    </source>
</evidence>
<keyword evidence="2" id="KW-0012">Acyltransferase</keyword>
<dbReference type="EMBL" id="JAGRYU010000014">
    <property type="protein sequence ID" value="MBU4682409.1"/>
    <property type="molecule type" value="Genomic_DNA"/>
</dbReference>
<feature type="compositionally biased region" description="Basic and acidic residues" evidence="3">
    <location>
        <begin position="136"/>
        <end position="153"/>
    </location>
</feature>
<evidence type="ECO:0000256" key="1">
    <source>
        <dbReference type="ARBA" id="ARBA00022679"/>
    </source>
</evidence>
<comment type="caution">
    <text evidence="5">The sequence shown here is derived from an EMBL/GenBank/DDBJ whole genome shotgun (WGS) entry which is preliminary data.</text>
</comment>